<evidence type="ECO:0000256" key="4">
    <source>
        <dbReference type="ARBA" id="ARBA00022475"/>
    </source>
</evidence>
<evidence type="ECO:0000313" key="10">
    <source>
        <dbReference type="EMBL" id="MBB4663594.1"/>
    </source>
</evidence>
<dbReference type="SUPFAM" id="SSF81345">
    <property type="entry name" value="ABC transporter involved in vitamin B12 uptake, BtuC"/>
    <property type="match status" value="1"/>
</dbReference>
<feature type="region of interest" description="Disordered" evidence="8">
    <location>
        <begin position="1"/>
        <end position="30"/>
    </location>
</feature>
<evidence type="ECO:0000256" key="6">
    <source>
        <dbReference type="ARBA" id="ARBA00022989"/>
    </source>
</evidence>
<dbReference type="PANTHER" id="PTHR30472:SF25">
    <property type="entry name" value="ABC TRANSPORTER PERMEASE PROTEIN MJ0876-RELATED"/>
    <property type="match status" value="1"/>
</dbReference>
<feature type="transmembrane region" description="Helical" evidence="9">
    <location>
        <begin position="337"/>
        <end position="357"/>
    </location>
</feature>
<keyword evidence="5 9" id="KW-0812">Transmembrane</keyword>
<dbReference type="GO" id="GO:0022857">
    <property type="term" value="F:transmembrane transporter activity"/>
    <property type="evidence" value="ECO:0007669"/>
    <property type="project" value="InterPro"/>
</dbReference>
<proteinExistence type="inferred from homology"/>
<evidence type="ECO:0000256" key="3">
    <source>
        <dbReference type="ARBA" id="ARBA00022448"/>
    </source>
</evidence>
<feature type="transmembrane region" description="Helical" evidence="9">
    <location>
        <begin position="228"/>
        <end position="247"/>
    </location>
</feature>
<dbReference type="Proteomes" id="UP000585272">
    <property type="component" value="Unassembled WGS sequence"/>
</dbReference>
<gene>
    <name evidence="10" type="ORF">BDZ31_003189</name>
</gene>
<dbReference type="Gene3D" id="1.10.3470.10">
    <property type="entry name" value="ABC transporter involved in vitamin B12 uptake, BtuC"/>
    <property type="match status" value="1"/>
</dbReference>
<feature type="transmembrane region" description="Helical" evidence="9">
    <location>
        <begin position="268"/>
        <end position="295"/>
    </location>
</feature>
<evidence type="ECO:0000256" key="2">
    <source>
        <dbReference type="ARBA" id="ARBA00007935"/>
    </source>
</evidence>
<feature type="transmembrane region" description="Helical" evidence="9">
    <location>
        <begin position="180"/>
        <end position="202"/>
    </location>
</feature>
<name>A0A840IHR3_9ACTN</name>
<dbReference type="CDD" id="cd06550">
    <property type="entry name" value="TM_ABC_iron-siderophores_like"/>
    <property type="match status" value="1"/>
</dbReference>
<evidence type="ECO:0000256" key="8">
    <source>
        <dbReference type="SAM" id="MobiDB-lite"/>
    </source>
</evidence>
<evidence type="ECO:0000313" key="11">
    <source>
        <dbReference type="Proteomes" id="UP000585272"/>
    </source>
</evidence>
<feature type="compositionally biased region" description="Low complexity" evidence="8">
    <location>
        <begin position="14"/>
        <end position="25"/>
    </location>
</feature>
<organism evidence="10 11">
    <name type="scientific">Conexibacter arvalis</name>
    <dbReference type="NCBI Taxonomy" id="912552"/>
    <lineage>
        <taxon>Bacteria</taxon>
        <taxon>Bacillati</taxon>
        <taxon>Actinomycetota</taxon>
        <taxon>Thermoleophilia</taxon>
        <taxon>Solirubrobacterales</taxon>
        <taxon>Conexibacteraceae</taxon>
        <taxon>Conexibacter</taxon>
    </lineage>
</organism>
<evidence type="ECO:0000256" key="7">
    <source>
        <dbReference type="ARBA" id="ARBA00023136"/>
    </source>
</evidence>
<evidence type="ECO:0000256" key="1">
    <source>
        <dbReference type="ARBA" id="ARBA00004651"/>
    </source>
</evidence>
<feature type="transmembrane region" description="Helical" evidence="9">
    <location>
        <begin position="124"/>
        <end position="142"/>
    </location>
</feature>
<keyword evidence="7 9" id="KW-0472">Membrane</keyword>
<keyword evidence="6 9" id="KW-1133">Transmembrane helix</keyword>
<accession>A0A840IHR3</accession>
<keyword evidence="4" id="KW-1003">Cell membrane</keyword>
<comment type="similarity">
    <text evidence="2">Belongs to the binding-protein-dependent transport system permease family. FecCD subfamily.</text>
</comment>
<evidence type="ECO:0000256" key="5">
    <source>
        <dbReference type="ARBA" id="ARBA00022692"/>
    </source>
</evidence>
<keyword evidence="3" id="KW-0813">Transport</keyword>
<dbReference type="InterPro" id="IPR000522">
    <property type="entry name" value="ABC_transptr_permease_BtuC"/>
</dbReference>
<dbReference type="RefSeq" id="WP_183343312.1">
    <property type="nucleotide sequence ID" value="NZ_JACHNU010000004.1"/>
</dbReference>
<dbReference type="AlphaFoldDB" id="A0A840IHR3"/>
<comment type="caution">
    <text evidence="10">The sequence shown here is derived from an EMBL/GenBank/DDBJ whole genome shotgun (WGS) entry which is preliminary data.</text>
</comment>
<protein>
    <submittedName>
        <fullName evidence="10">Iron complex transport system permease protein</fullName>
    </submittedName>
</protein>
<comment type="subcellular location">
    <subcellularLocation>
        <location evidence="1">Cell membrane</location>
        <topology evidence="1">Multi-pass membrane protein</topology>
    </subcellularLocation>
</comment>
<dbReference type="EMBL" id="JACHNU010000004">
    <property type="protein sequence ID" value="MBB4663594.1"/>
    <property type="molecule type" value="Genomic_DNA"/>
</dbReference>
<keyword evidence="11" id="KW-1185">Reference proteome</keyword>
<dbReference type="InterPro" id="IPR037294">
    <property type="entry name" value="ABC_BtuC-like"/>
</dbReference>
<feature type="transmembrane region" description="Helical" evidence="9">
    <location>
        <begin position="307"/>
        <end position="325"/>
    </location>
</feature>
<evidence type="ECO:0000256" key="9">
    <source>
        <dbReference type="SAM" id="Phobius"/>
    </source>
</evidence>
<dbReference type="Pfam" id="PF01032">
    <property type="entry name" value="FecCD"/>
    <property type="match status" value="1"/>
</dbReference>
<dbReference type="FunFam" id="1.10.3470.10:FF:000001">
    <property type="entry name" value="Vitamin B12 ABC transporter permease BtuC"/>
    <property type="match status" value="1"/>
</dbReference>
<dbReference type="PANTHER" id="PTHR30472">
    <property type="entry name" value="FERRIC ENTEROBACTIN TRANSPORT SYSTEM PERMEASE PROTEIN"/>
    <property type="match status" value="1"/>
</dbReference>
<feature type="transmembrane region" description="Helical" evidence="9">
    <location>
        <begin position="39"/>
        <end position="62"/>
    </location>
</feature>
<sequence>MSVQATPRATTDEPAGGPAGSFAPPLDAPPRRGASVRQIVVVVIAGVALVAAAIGSMTLGAVHVPLSVVIDALTGQAEDGPLKQIVLDLRLPRMIEALVVGAALGVAGALLQGALANPLASPDVMGVTGGASFGAMLILLLLPDQIALLPVGALAFGLLAAALVFVIGATGAGGGSVARLVLAGIAMTAAFQAGTTSLMALFPDRVQSAIFWLAGGLTTSGWSNLRVVWPYLAIGFVLAITLTRPLDRLALGDDVAASLGSRPRAIRLTAAVAAAMLAACAAAIAGLVTFLGLFIPHVVRMASGTSSHTYVVPTSAIAGAALLMVGDTLARTVAAPIELPVGPLMVLLGVPLFLWLLRRAA</sequence>
<feature type="transmembrane region" description="Helical" evidence="9">
    <location>
        <begin position="148"/>
        <end position="168"/>
    </location>
</feature>
<reference evidence="10 11" key="1">
    <citation type="submission" date="2020-08" db="EMBL/GenBank/DDBJ databases">
        <title>Genomic Encyclopedia of Archaeal and Bacterial Type Strains, Phase II (KMG-II): from individual species to whole genera.</title>
        <authorList>
            <person name="Goeker M."/>
        </authorList>
    </citation>
    <scope>NUCLEOTIDE SEQUENCE [LARGE SCALE GENOMIC DNA]</scope>
    <source>
        <strain evidence="10 11">DSM 23288</strain>
    </source>
</reference>
<dbReference type="GO" id="GO:0005886">
    <property type="term" value="C:plasma membrane"/>
    <property type="evidence" value="ECO:0007669"/>
    <property type="project" value="UniProtKB-SubCell"/>
</dbReference>